<evidence type="ECO:0000313" key="4">
    <source>
        <dbReference type="Proteomes" id="UP000297739"/>
    </source>
</evidence>
<reference evidence="3 4" key="1">
    <citation type="submission" date="2019-04" db="EMBL/GenBank/DDBJ databases">
        <authorList>
            <person name="Feng G."/>
            <person name="Zhang J."/>
            <person name="Zhu H."/>
        </authorList>
    </citation>
    <scope>NUCLEOTIDE SEQUENCE [LARGE SCALE GENOMIC DNA]</scope>
    <source>
        <strain evidence="3 4">JCM 17223</strain>
    </source>
</reference>
<name>A0A4Z0PGL1_9BACT</name>
<proteinExistence type="predicted"/>
<gene>
    <name evidence="3" type="ORF">E5J99_16815</name>
</gene>
<evidence type="ECO:0000256" key="2">
    <source>
        <dbReference type="SAM" id="SignalP"/>
    </source>
</evidence>
<dbReference type="OrthoDB" id="887022at2"/>
<protein>
    <recommendedName>
        <fullName evidence="5">Lipoprotein</fullName>
    </recommendedName>
</protein>
<dbReference type="Proteomes" id="UP000297739">
    <property type="component" value="Unassembled WGS sequence"/>
</dbReference>
<evidence type="ECO:0000313" key="3">
    <source>
        <dbReference type="EMBL" id="TGE14275.1"/>
    </source>
</evidence>
<accession>A0A4Z0PGL1</accession>
<organism evidence="3 4">
    <name type="scientific">Hymenobacter elongatus</name>
    <dbReference type="NCBI Taxonomy" id="877208"/>
    <lineage>
        <taxon>Bacteria</taxon>
        <taxon>Pseudomonadati</taxon>
        <taxon>Bacteroidota</taxon>
        <taxon>Cytophagia</taxon>
        <taxon>Cytophagales</taxon>
        <taxon>Hymenobacteraceae</taxon>
        <taxon>Hymenobacter</taxon>
    </lineage>
</organism>
<keyword evidence="2" id="KW-0732">Signal</keyword>
<dbReference type="AlphaFoldDB" id="A0A4Z0PGL1"/>
<comment type="caution">
    <text evidence="3">The sequence shown here is derived from an EMBL/GenBank/DDBJ whole genome shotgun (WGS) entry which is preliminary data.</text>
</comment>
<feature type="region of interest" description="Disordered" evidence="1">
    <location>
        <begin position="43"/>
        <end position="124"/>
    </location>
</feature>
<dbReference type="RefSeq" id="WP_135498978.1">
    <property type="nucleotide sequence ID" value="NZ_SRLD01000038.1"/>
</dbReference>
<feature type="chain" id="PRO_5021255758" description="Lipoprotein" evidence="2">
    <location>
        <begin position="20"/>
        <end position="124"/>
    </location>
</feature>
<feature type="compositionally biased region" description="Basic and acidic residues" evidence="1">
    <location>
        <begin position="46"/>
        <end position="58"/>
    </location>
</feature>
<evidence type="ECO:0000256" key="1">
    <source>
        <dbReference type="SAM" id="MobiDB-lite"/>
    </source>
</evidence>
<evidence type="ECO:0008006" key="5">
    <source>
        <dbReference type="Google" id="ProtNLM"/>
    </source>
</evidence>
<feature type="compositionally biased region" description="Basic and acidic residues" evidence="1">
    <location>
        <begin position="113"/>
        <end position="124"/>
    </location>
</feature>
<sequence length="124" mass="13009">MTKTLLLSALAVASLALNACSGEPSDLRPEAKVSVDLVAPGARSTENFDHGTAHEAHQAKGGAIAEPISSGTNYEKDRHPVAEEAMSANSEQALRTKKKSDAAKIGASVPQDNTEKPAEKMKEE</sequence>
<dbReference type="EMBL" id="SRLD01000038">
    <property type="protein sequence ID" value="TGE14275.1"/>
    <property type="molecule type" value="Genomic_DNA"/>
</dbReference>
<feature type="signal peptide" evidence="2">
    <location>
        <begin position="1"/>
        <end position="19"/>
    </location>
</feature>
<keyword evidence="4" id="KW-1185">Reference proteome</keyword>